<reference evidence="2" key="3">
    <citation type="submission" date="2021-05" db="EMBL/GenBank/DDBJ databases">
        <title>Protein family content uncovers lineage relationships and bacterial pathway maintenance mechanisms in DPANN archaea.</title>
        <authorList>
            <person name="Castelle C.J."/>
            <person name="Meheust R."/>
            <person name="Jaffe A.L."/>
            <person name="Seitz K."/>
            <person name="Gong X."/>
            <person name="Baker B.J."/>
            <person name="Banfield J.F."/>
        </authorList>
    </citation>
    <scope>NUCLEOTIDE SEQUENCE</scope>
    <source>
        <strain evidence="2">RIFCSPLOWO2_01_FULL_58_19</strain>
    </source>
</reference>
<reference evidence="2" key="2">
    <citation type="submission" date="2021-03" db="EMBL/GenBank/DDBJ databases">
        <authorList>
            <person name="Jaffe A."/>
        </authorList>
    </citation>
    <scope>NUCLEOTIDE SEQUENCE</scope>
    <source>
        <strain evidence="2">RIFCSPLOWO2_01_FULL_58_19</strain>
    </source>
</reference>
<proteinExistence type="predicted"/>
<name>A0A7J4JJG0_9ARCH</name>
<sequence>MKNLLNSIGELKVTDMVRFSVGESLNARTIAIETRQLAEDQVCVSPGDFAGDKNFNVVEDGKVIEYQGEPGRAARLAVLCDYGSRLGDTLKAYGRDPGWAAQCGCAREEDRCCLVALARNA</sequence>
<dbReference type="Proteomes" id="UP000564964">
    <property type="component" value="Unassembled WGS sequence"/>
</dbReference>
<accession>A0A7J4JJG0</accession>
<dbReference type="EMBL" id="JAGVWE010000004">
    <property type="protein sequence ID" value="MBS3063313.1"/>
    <property type="molecule type" value="Genomic_DNA"/>
</dbReference>
<comment type="caution">
    <text evidence="1">The sequence shown here is derived from an EMBL/GenBank/DDBJ whole genome shotgun (WGS) entry which is preliminary data.</text>
</comment>
<evidence type="ECO:0000313" key="1">
    <source>
        <dbReference type="EMBL" id="HIH16749.1"/>
    </source>
</evidence>
<reference evidence="3" key="1">
    <citation type="journal article" date="2020" name="bioRxiv">
        <title>A rank-normalized archaeal taxonomy based on genome phylogeny resolves widespread incomplete and uneven classifications.</title>
        <authorList>
            <person name="Rinke C."/>
            <person name="Chuvochina M."/>
            <person name="Mussig A.J."/>
            <person name="Chaumeil P.-A."/>
            <person name="Waite D.W."/>
            <person name="Whitman W.B."/>
            <person name="Parks D.H."/>
            <person name="Hugenholtz P."/>
        </authorList>
    </citation>
    <scope>NUCLEOTIDE SEQUENCE [LARGE SCALE GENOMIC DNA]</scope>
</reference>
<organism evidence="1 3">
    <name type="scientific">Candidatus Iainarchaeum sp</name>
    <dbReference type="NCBI Taxonomy" id="3101447"/>
    <lineage>
        <taxon>Archaea</taxon>
        <taxon>Candidatus Iainarchaeota</taxon>
        <taxon>Candidatus Iainarchaeia</taxon>
        <taxon>Candidatus Iainarchaeales</taxon>
        <taxon>Candidatus Iainarchaeaceae</taxon>
        <taxon>Candidatus Iainarchaeum</taxon>
    </lineage>
</organism>
<evidence type="ECO:0000313" key="2">
    <source>
        <dbReference type="EMBL" id="MBS3063313.1"/>
    </source>
</evidence>
<dbReference type="AlphaFoldDB" id="A0A7J4JJG0"/>
<gene>
    <name evidence="1" type="ORF">HA252_05060</name>
    <name evidence="2" type="ORF">J4203_05575</name>
</gene>
<protein>
    <submittedName>
        <fullName evidence="1">Uncharacterized protein</fullName>
    </submittedName>
</protein>
<dbReference type="EMBL" id="DUGH01000122">
    <property type="protein sequence ID" value="HIH16749.1"/>
    <property type="molecule type" value="Genomic_DNA"/>
</dbReference>
<evidence type="ECO:0000313" key="3">
    <source>
        <dbReference type="Proteomes" id="UP000564964"/>
    </source>
</evidence>
<dbReference type="Proteomes" id="UP000678237">
    <property type="component" value="Unassembled WGS sequence"/>
</dbReference>